<gene>
    <name evidence="1" type="ORF">H8D24_00635</name>
</gene>
<organism evidence="1 2">
    <name type="scientific">Candidatus Thiopontia autotrophica</name>
    <dbReference type="NCBI Taxonomy" id="2841688"/>
    <lineage>
        <taxon>Bacteria</taxon>
        <taxon>Pseudomonadati</taxon>
        <taxon>Pseudomonadota</taxon>
        <taxon>Gammaproteobacteria</taxon>
        <taxon>Candidatus Thiopontia</taxon>
    </lineage>
</organism>
<dbReference type="SFLD" id="SFLDG01135">
    <property type="entry name" value="C1.5.6:_HAD__Beta-PGM__Phospha"/>
    <property type="match status" value="1"/>
</dbReference>
<dbReference type="Gene3D" id="1.10.150.240">
    <property type="entry name" value="Putative phosphatase, domain 2"/>
    <property type="match status" value="1"/>
</dbReference>
<dbReference type="NCBIfam" id="TIGR01662">
    <property type="entry name" value="HAD-SF-IIIA"/>
    <property type="match status" value="1"/>
</dbReference>
<dbReference type="InterPro" id="IPR036412">
    <property type="entry name" value="HAD-like_sf"/>
</dbReference>
<evidence type="ECO:0000313" key="2">
    <source>
        <dbReference type="Proteomes" id="UP000654401"/>
    </source>
</evidence>
<dbReference type="AlphaFoldDB" id="A0A8J6P2P1"/>
<dbReference type="PANTHER" id="PTHR43434:SF24">
    <property type="entry name" value="HYDROLASE-RELATED"/>
    <property type="match status" value="1"/>
</dbReference>
<protein>
    <submittedName>
        <fullName evidence="1">HAD-IA family hydrolase</fullName>
    </submittedName>
</protein>
<dbReference type="InterPro" id="IPR050155">
    <property type="entry name" value="HAD-like_hydrolase_sf"/>
</dbReference>
<dbReference type="GO" id="GO:0006281">
    <property type="term" value="P:DNA repair"/>
    <property type="evidence" value="ECO:0007669"/>
    <property type="project" value="TreeGrafter"/>
</dbReference>
<dbReference type="Gene3D" id="3.40.50.1000">
    <property type="entry name" value="HAD superfamily/HAD-like"/>
    <property type="match status" value="1"/>
</dbReference>
<dbReference type="FunFam" id="3.40.50.1000:FF:000022">
    <property type="entry name" value="Phosphoglycolate phosphatase"/>
    <property type="match status" value="1"/>
</dbReference>
<dbReference type="SUPFAM" id="SSF56784">
    <property type="entry name" value="HAD-like"/>
    <property type="match status" value="1"/>
</dbReference>
<dbReference type="GO" id="GO:0005829">
    <property type="term" value="C:cytosol"/>
    <property type="evidence" value="ECO:0007669"/>
    <property type="project" value="TreeGrafter"/>
</dbReference>
<dbReference type="NCBIfam" id="TIGR01509">
    <property type="entry name" value="HAD-SF-IA-v3"/>
    <property type="match status" value="1"/>
</dbReference>
<sequence length="230" mass="25264">MPPILSAPVELVIFDWDGTLMDSVDVIVRCMEGAIRDMDLEPRSHEEISNIIGLGLNEAVTTLYPGTDESFAQEVSDGYRRHFFGTAQGRDNLFPGVESLLNELRHEGVLLAVATGKSRRGLDLVLKDTELDEIFHSTRCADETCSKPHPQMIHEILDELQINPEAAIMVGDSEYDLLMAKRAGIASVGVCYGVHSAERLQSHNPIACVDSIKLVRELLPLAAQASVPDE</sequence>
<reference evidence="1 2" key="1">
    <citation type="submission" date="2020-08" db="EMBL/GenBank/DDBJ databases">
        <title>Bridging the membrane lipid divide: bacteria of the FCB group superphylum have the potential to synthesize archaeal ether lipids.</title>
        <authorList>
            <person name="Villanueva L."/>
            <person name="Von Meijenfeldt F.A.B."/>
            <person name="Westbye A.B."/>
            <person name="Yadav S."/>
            <person name="Hopmans E.C."/>
            <person name="Dutilh B.E."/>
            <person name="Sinninghe Damste J.S."/>
        </authorList>
    </citation>
    <scope>NUCLEOTIDE SEQUENCE [LARGE SCALE GENOMIC DNA]</scope>
    <source>
        <strain evidence="1">NIOZ-UU100</strain>
    </source>
</reference>
<evidence type="ECO:0000313" key="1">
    <source>
        <dbReference type="EMBL" id="MBC8518899.1"/>
    </source>
</evidence>
<dbReference type="InterPro" id="IPR023214">
    <property type="entry name" value="HAD_sf"/>
</dbReference>
<dbReference type="SFLD" id="SFLDS00003">
    <property type="entry name" value="Haloacid_Dehalogenase"/>
    <property type="match status" value="1"/>
</dbReference>
<keyword evidence="1" id="KW-0378">Hydrolase</keyword>
<proteinExistence type="predicted"/>
<dbReference type="InterPro" id="IPR006549">
    <property type="entry name" value="HAD-SF_hydro_IIIA"/>
</dbReference>
<comment type="caution">
    <text evidence="1">The sequence shown here is derived from an EMBL/GenBank/DDBJ whole genome shotgun (WGS) entry which is preliminary data.</text>
</comment>
<dbReference type="Proteomes" id="UP000654401">
    <property type="component" value="Unassembled WGS sequence"/>
</dbReference>
<dbReference type="NCBIfam" id="TIGR01549">
    <property type="entry name" value="HAD-SF-IA-v1"/>
    <property type="match status" value="1"/>
</dbReference>
<name>A0A8J6P2P1_9GAMM</name>
<dbReference type="SFLD" id="SFLDG01129">
    <property type="entry name" value="C1.5:_HAD__Beta-PGM__Phosphata"/>
    <property type="match status" value="1"/>
</dbReference>
<dbReference type="GO" id="GO:0008967">
    <property type="term" value="F:phosphoglycolate phosphatase activity"/>
    <property type="evidence" value="ECO:0007669"/>
    <property type="project" value="TreeGrafter"/>
</dbReference>
<dbReference type="PANTHER" id="PTHR43434">
    <property type="entry name" value="PHOSPHOGLYCOLATE PHOSPHATASE"/>
    <property type="match status" value="1"/>
</dbReference>
<dbReference type="EMBL" id="JACNFK010000011">
    <property type="protein sequence ID" value="MBC8518899.1"/>
    <property type="molecule type" value="Genomic_DNA"/>
</dbReference>
<dbReference type="InterPro" id="IPR023198">
    <property type="entry name" value="PGP-like_dom2"/>
</dbReference>
<dbReference type="InterPro" id="IPR041492">
    <property type="entry name" value="HAD_2"/>
</dbReference>
<dbReference type="Pfam" id="PF13419">
    <property type="entry name" value="HAD_2"/>
    <property type="match status" value="1"/>
</dbReference>
<dbReference type="InterPro" id="IPR006439">
    <property type="entry name" value="HAD-SF_hydro_IA"/>
</dbReference>
<accession>A0A8J6P2P1</accession>